<evidence type="ECO:0000313" key="4">
    <source>
        <dbReference type="EMBL" id="MDL5031321.1"/>
    </source>
</evidence>
<dbReference type="PANTHER" id="PTHR44103">
    <property type="entry name" value="PROPROTEIN CONVERTASE P"/>
    <property type="match status" value="1"/>
</dbReference>
<feature type="region of interest" description="Disordered" evidence="2">
    <location>
        <begin position="232"/>
        <end position="252"/>
    </location>
</feature>
<gene>
    <name evidence="4" type="ORF">QRD43_05310</name>
</gene>
<dbReference type="PROSITE" id="PS00099">
    <property type="entry name" value="THIOLASE_3"/>
    <property type="match status" value="1"/>
</dbReference>
<organism evidence="4 5">
    <name type="scientific">Roseateles subflavus</name>
    <dbReference type="NCBI Taxonomy" id="3053353"/>
    <lineage>
        <taxon>Bacteria</taxon>
        <taxon>Pseudomonadati</taxon>
        <taxon>Pseudomonadota</taxon>
        <taxon>Betaproteobacteria</taxon>
        <taxon>Burkholderiales</taxon>
        <taxon>Sphaerotilaceae</taxon>
        <taxon>Roseateles</taxon>
    </lineage>
</organism>
<evidence type="ECO:0000259" key="3">
    <source>
        <dbReference type="Pfam" id="PF13205"/>
    </source>
</evidence>
<dbReference type="EMBL" id="JASVDS010000001">
    <property type="protein sequence ID" value="MDL5031321.1"/>
    <property type="molecule type" value="Genomic_DNA"/>
</dbReference>
<dbReference type="Pfam" id="PF13205">
    <property type="entry name" value="Big_5"/>
    <property type="match status" value="1"/>
</dbReference>
<evidence type="ECO:0000256" key="1">
    <source>
        <dbReference type="ARBA" id="ARBA00022729"/>
    </source>
</evidence>
<dbReference type="PROSITE" id="PS51257">
    <property type="entry name" value="PROKAR_LIPOPROTEIN"/>
    <property type="match status" value="1"/>
</dbReference>
<name>A0ABT7LEN2_9BURK</name>
<dbReference type="SUPFAM" id="SSF69318">
    <property type="entry name" value="Integrin alpha N-terminal domain"/>
    <property type="match status" value="1"/>
</dbReference>
<dbReference type="Proteomes" id="UP001238603">
    <property type="component" value="Unassembled WGS sequence"/>
</dbReference>
<evidence type="ECO:0000256" key="2">
    <source>
        <dbReference type="SAM" id="MobiDB-lite"/>
    </source>
</evidence>
<dbReference type="InterPro" id="IPR028994">
    <property type="entry name" value="Integrin_alpha_N"/>
</dbReference>
<comment type="caution">
    <text evidence="4">The sequence shown here is derived from an EMBL/GenBank/DDBJ whole genome shotgun (WGS) entry which is preliminary data.</text>
</comment>
<evidence type="ECO:0000313" key="5">
    <source>
        <dbReference type="Proteomes" id="UP001238603"/>
    </source>
</evidence>
<feature type="domain" description="SbsA Ig-like" evidence="3">
    <location>
        <begin position="372"/>
        <end position="472"/>
    </location>
</feature>
<dbReference type="RefSeq" id="WP_285981429.1">
    <property type="nucleotide sequence ID" value="NZ_JASVDS010000001.1"/>
</dbReference>
<proteinExistence type="predicted"/>
<protein>
    <submittedName>
        <fullName evidence="4">FG-GAP-like repeat-containing protein</fullName>
    </submittedName>
</protein>
<feature type="region of interest" description="Disordered" evidence="2">
    <location>
        <begin position="34"/>
        <end position="54"/>
    </location>
</feature>
<accession>A0ABT7LEN2</accession>
<dbReference type="PANTHER" id="PTHR44103:SF1">
    <property type="entry name" value="PROPROTEIN CONVERTASE P"/>
    <property type="match status" value="1"/>
</dbReference>
<dbReference type="Gene3D" id="2.40.360.20">
    <property type="match status" value="1"/>
</dbReference>
<keyword evidence="1" id="KW-0732">Signal</keyword>
<sequence length="863" mass="90615">MESQNLRARSRHWPSLVPLLLILGALSACGGGGGGGAGGGTSTPSGGTSQPADALDASLYPLNAGDTRAWRSADDPQGLRLRIERVDASVTLPSGAAFHVRSTSDRGLTVDEEYLQVRSTGVHSMPGPGSDPITGALGGVQVFRAGLALGQTATLVDQTLSVDVDGDGRADSLALHVDSTFVGRESVTTPLGTFAGTAHVRTVGRTVIRTAAGADGITTVFTEDRWYAPGVGPIRARSSTERNGTRTGSSDEDVVAYGVGSRHQPSVATGVQRTIPTAGLQRTAPTYMIVTFDHAVDPLSLWGERGIELVDASGRAVPLNHDVPSQNLTEITVWPQTPLGDGSYTLRHAGKATDLAGVPLPQTLLSFQVDLRAPQLVSSQPAQGELQASLTAPLRLSFSAPIFTSGGKQPTIELWEPTQSARILPAQIQGNDLVANLPEPLRPNVHYTINPGPGLMDRAGQDAIYQPVSFTTTGGALLPPQGLMDGWIVGTVRKADLSGPGSQDLALLATSTSTQRKSLFTRTRRPDGTWAAPVRRVDFTATGSPFAEVITPGDFNSDGRTDLLVTTGDVRALLLQQSDGSFVEESLGDAADQLQAGIVGGGVDPDGKAYVAQTGTWLKVWRRMGPQAWAARIMMPPGGAPGSVPSGATLGDLNVDGQLDWVWIRDEAGGSGRQELVWSLRNGDSYGADYLRTIEGHYSRRILVGDWNGDGRPGLVIINGQNASAIPLQLWTQNVAGGLEPAFTTGGGRTFTDGQLGDLNRDGRLDLLLCRGSVVEVWLRTAAGGWQSPQDFDMPEGCDGMQVLDWNGDGIPDIVARGRVLLGRSDGAWPVAQRPAAAIATPRPGRLPGAMDAARALAGRRAP</sequence>
<dbReference type="Pfam" id="PF13517">
    <property type="entry name" value="FG-GAP_3"/>
    <property type="match status" value="1"/>
</dbReference>
<keyword evidence="5" id="KW-1185">Reference proteome</keyword>
<reference evidence="4 5" key="1">
    <citation type="submission" date="2023-06" db="EMBL/GenBank/DDBJ databases">
        <title>Pelomonas sp. APW6 16S ribosomal RNA gene genome sequencing and assembly.</title>
        <authorList>
            <person name="Woo H."/>
        </authorList>
    </citation>
    <scope>NUCLEOTIDE SEQUENCE [LARGE SCALE GENOMIC DNA]</scope>
    <source>
        <strain evidence="4 5">APW6</strain>
    </source>
</reference>
<dbReference type="InterPro" id="IPR032812">
    <property type="entry name" value="SbsA_Ig"/>
</dbReference>
<dbReference type="InterPro" id="IPR013517">
    <property type="entry name" value="FG-GAP"/>
</dbReference>
<dbReference type="InterPro" id="IPR020610">
    <property type="entry name" value="Thiolase_AS"/>
</dbReference>
<dbReference type="Gene3D" id="2.130.10.130">
    <property type="entry name" value="Integrin alpha, N-terminal"/>
    <property type="match status" value="1"/>
</dbReference>